<organism evidence="2 3">
    <name type="scientific">Paraburkholderia gardini</name>
    <dbReference type="NCBI Taxonomy" id="2823469"/>
    <lineage>
        <taxon>Bacteria</taxon>
        <taxon>Pseudomonadati</taxon>
        <taxon>Pseudomonadota</taxon>
        <taxon>Betaproteobacteria</taxon>
        <taxon>Burkholderiales</taxon>
        <taxon>Burkholderiaceae</taxon>
        <taxon>Paraburkholderia</taxon>
    </lineage>
</organism>
<evidence type="ECO:0000259" key="1">
    <source>
        <dbReference type="Pfam" id="PF02737"/>
    </source>
</evidence>
<evidence type="ECO:0000313" key="2">
    <source>
        <dbReference type="EMBL" id="CAG4926618.1"/>
    </source>
</evidence>
<dbReference type="SUPFAM" id="SSF51735">
    <property type="entry name" value="NAD(P)-binding Rossmann-fold domains"/>
    <property type="match status" value="1"/>
</dbReference>
<dbReference type="Pfam" id="PF02737">
    <property type="entry name" value="3HCDH_N"/>
    <property type="match status" value="1"/>
</dbReference>
<accession>A0ABN7QX77</accession>
<gene>
    <name evidence="2" type="ORF">R54767_05307</name>
</gene>
<comment type="caution">
    <text evidence="2">The sequence shown here is derived from an EMBL/GenBank/DDBJ whole genome shotgun (WGS) entry which is preliminary data.</text>
</comment>
<protein>
    <recommendedName>
        <fullName evidence="1">3-hydroxyacyl-CoA dehydrogenase NAD binding domain-containing protein</fullName>
    </recommendedName>
</protein>
<dbReference type="EMBL" id="CAJQYY010000058">
    <property type="protein sequence ID" value="CAG4926618.1"/>
    <property type="molecule type" value="Genomic_DNA"/>
</dbReference>
<dbReference type="Gene3D" id="3.40.50.720">
    <property type="entry name" value="NAD(P)-binding Rossmann-like Domain"/>
    <property type="match status" value="1"/>
</dbReference>
<proteinExistence type="predicted"/>
<feature type="domain" description="3-hydroxyacyl-CoA dehydrogenase NAD binding" evidence="1">
    <location>
        <begin position="5"/>
        <end position="39"/>
    </location>
</feature>
<name>A0ABN7QX77_9BURK</name>
<dbReference type="InterPro" id="IPR006176">
    <property type="entry name" value="3-OHacyl-CoA_DH_NAD-bd"/>
</dbReference>
<evidence type="ECO:0000313" key="3">
    <source>
        <dbReference type="Proteomes" id="UP000789752"/>
    </source>
</evidence>
<sequence>MKIRTIGIVGAGQMGSGIAQVCAASRLDVVLNDIDQAAIR</sequence>
<reference evidence="2 3" key="1">
    <citation type="submission" date="2021-04" db="EMBL/GenBank/DDBJ databases">
        <authorList>
            <person name="Vanwijnsberghe S."/>
        </authorList>
    </citation>
    <scope>NUCLEOTIDE SEQUENCE [LARGE SCALE GENOMIC DNA]</scope>
    <source>
        <strain evidence="2 3">LMG 32171</strain>
    </source>
</reference>
<keyword evidence="3" id="KW-1185">Reference proteome</keyword>
<dbReference type="Proteomes" id="UP000789752">
    <property type="component" value="Unassembled WGS sequence"/>
</dbReference>
<dbReference type="InterPro" id="IPR036291">
    <property type="entry name" value="NAD(P)-bd_dom_sf"/>
</dbReference>